<dbReference type="Proteomes" id="UP000039324">
    <property type="component" value="Unassembled WGS sequence"/>
</dbReference>
<gene>
    <name evidence="3" type="ORF">PBRA_008259</name>
</gene>
<dbReference type="CDD" id="cd00821">
    <property type="entry name" value="PH"/>
    <property type="match status" value="2"/>
</dbReference>
<dbReference type="EMBL" id="CDSF01000105">
    <property type="protein sequence ID" value="CEP00947.1"/>
    <property type="molecule type" value="Genomic_DNA"/>
</dbReference>
<feature type="domain" description="PH" evidence="2">
    <location>
        <begin position="25"/>
        <end position="123"/>
    </location>
</feature>
<accession>A0A0G4J0A7</accession>
<dbReference type="PROSITE" id="PS50003">
    <property type="entry name" value="PH_DOMAIN"/>
    <property type="match status" value="2"/>
</dbReference>
<dbReference type="AlphaFoldDB" id="A0A0G4J0A7"/>
<sequence>MEPFGECSLPNVPRDVKKQTRHALGLAHRGFLLKRSGTKGTRFQRRFFIAHGRYLSYFKEATDSIPAGCIDLSQATAHVPDESTRLRPFEFVVVVHNGKAYHLVGNDAGDTQRWTTVISSGIAAYAGRALPADQPPPPHPTSSLAADVERCRHRGALMKTGGNHQTWHKRYGVLLSDNLSYFKKEPSKRTATGKRRGAIPLVGAYLLETVAADRPHAFAIMTRDRQYLMVAPSDKERAAWCQAILRVLGELRATVGDGRAGRN</sequence>
<dbReference type="Gene3D" id="2.30.29.30">
    <property type="entry name" value="Pleckstrin-homology domain (PH domain)/Phosphotyrosine-binding domain (PTB)"/>
    <property type="match status" value="2"/>
</dbReference>
<dbReference type="GO" id="GO:0055037">
    <property type="term" value="C:recycling endosome"/>
    <property type="evidence" value="ECO:0007669"/>
    <property type="project" value="TreeGrafter"/>
</dbReference>
<proteinExistence type="predicted"/>
<dbReference type="GO" id="GO:0005802">
    <property type="term" value="C:trans-Golgi network"/>
    <property type="evidence" value="ECO:0007669"/>
    <property type="project" value="TreeGrafter"/>
</dbReference>
<dbReference type="Pfam" id="PF00169">
    <property type="entry name" value="PH"/>
    <property type="match status" value="2"/>
</dbReference>
<feature type="domain" description="PH" evidence="2">
    <location>
        <begin position="150"/>
        <end position="249"/>
    </location>
</feature>
<dbReference type="InterPro" id="IPR045188">
    <property type="entry name" value="Boi1/Boi2-like"/>
</dbReference>
<dbReference type="SUPFAM" id="SSF50729">
    <property type="entry name" value="PH domain-like"/>
    <property type="match status" value="2"/>
</dbReference>
<evidence type="ECO:0000256" key="1">
    <source>
        <dbReference type="ARBA" id="ARBA00022553"/>
    </source>
</evidence>
<dbReference type="PANTHER" id="PTHR22902:SF27">
    <property type="entry name" value="PLECKSTRIN HOMOLOGY DOMAIN-CONTAINING FAMILY A MEMBER 3"/>
    <property type="match status" value="1"/>
</dbReference>
<dbReference type="SMART" id="SM00233">
    <property type="entry name" value="PH"/>
    <property type="match status" value="2"/>
</dbReference>
<dbReference type="InterPro" id="IPR001849">
    <property type="entry name" value="PH_domain"/>
</dbReference>
<dbReference type="GO" id="GO:0005829">
    <property type="term" value="C:cytosol"/>
    <property type="evidence" value="ECO:0007669"/>
    <property type="project" value="GOC"/>
</dbReference>
<dbReference type="GO" id="GO:0005769">
    <property type="term" value="C:early endosome"/>
    <property type="evidence" value="ECO:0007669"/>
    <property type="project" value="TreeGrafter"/>
</dbReference>
<organism evidence="3 4">
    <name type="scientific">Plasmodiophora brassicae</name>
    <name type="common">Clubroot disease agent</name>
    <dbReference type="NCBI Taxonomy" id="37360"/>
    <lineage>
        <taxon>Eukaryota</taxon>
        <taxon>Sar</taxon>
        <taxon>Rhizaria</taxon>
        <taxon>Endomyxa</taxon>
        <taxon>Phytomyxea</taxon>
        <taxon>Plasmodiophorida</taxon>
        <taxon>Plasmodiophoridae</taxon>
        <taxon>Plasmodiophora</taxon>
    </lineage>
</organism>
<keyword evidence="4" id="KW-1185">Reference proteome</keyword>
<evidence type="ECO:0000259" key="2">
    <source>
        <dbReference type="PROSITE" id="PS50003"/>
    </source>
</evidence>
<dbReference type="GO" id="GO:0007032">
    <property type="term" value="P:endosome organization"/>
    <property type="evidence" value="ECO:0007669"/>
    <property type="project" value="TreeGrafter"/>
</dbReference>
<protein>
    <recommendedName>
        <fullName evidence="2">PH domain-containing protein</fullName>
    </recommendedName>
</protein>
<dbReference type="OrthoDB" id="185175at2759"/>
<reference evidence="3 4" key="1">
    <citation type="submission" date="2015-02" db="EMBL/GenBank/DDBJ databases">
        <authorList>
            <person name="Chooi Y.-H."/>
        </authorList>
    </citation>
    <scope>NUCLEOTIDE SEQUENCE [LARGE SCALE GENOMIC DNA]</scope>
    <source>
        <strain evidence="3">E3</strain>
    </source>
</reference>
<dbReference type="GO" id="GO:0001881">
    <property type="term" value="P:receptor recycling"/>
    <property type="evidence" value="ECO:0007669"/>
    <property type="project" value="TreeGrafter"/>
</dbReference>
<name>A0A0G4J0A7_PLABS</name>
<evidence type="ECO:0000313" key="4">
    <source>
        <dbReference type="Proteomes" id="UP000039324"/>
    </source>
</evidence>
<dbReference type="OMA" id="SEGEINM"/>
<keyword evidence="1" id="KW-0597">Phosphoprotein</keyword>
<dbReference type="GO" id="GO:0042147">
    <property type="term" value="P:retrograde transport, endosome to Golgi"/>
    <property type="evidence" value="ECO:0007669"/>
    <property type="project" value="TreeGrafter"/>
</dbReference>
<dbReference type="PANTHER" id="PTHR22902">
    <property type="entry name" value="SESQUIPEDALIAN"/>
    <property type="match status" value="1"/>
</dbReference>
<dbReference type="InterPro" id="IPR011993">
    <property type="entry name" value="PH-like_dom_sf"/>
</dbReference>
<evidence type="ECO:0000313" key="3">
    <source>
        <dbReference type="EMBL" id="CEP00947.1"/>
    </source>
</evidence>